<accession>A0A1H4B0Z1</accession>
<dbReference type="InterPro" id="IPR016088">
    <property type="entry name" value="Chalcone_isomerase_3-sand"/>
</dbReference>
<dbReference type="EMBL" id="FNQP01000007">
    <property type="protein sequence ID" value="SEA41727.1"/>
    <property type="molecule type" value="Genomic_DNA"/>
</dbReference>
<evidence type="ECO:0000259" key="2">
    <source>
        <dbReference type="Pfam" id="PF16036"/>
    </source>
</evidence>
<dbReference type="RefSeq" id="WP_093067077.1">
    <property type="nucleotide sequence ID" value="NZ_FNQP01000007.1"/>
</dbReference>
<dbReference type="SUPFAM" id="SSF54626">
    <property type="entry name" value="Chalcone isomerase"/>
    <property type="match status" value="1"/>
</dbReference>
<dbReference type="InterPro" id="IPR016087">
    <property type="entry name" value="Chalcone_isomerase"/>
</dbReference>
<dbReference type="OrthoDB" id="270742at2"/>
<keyword evidence="1" id="KW-0732">Signal</keyword>
<name>A0A1H4B0Z1_9GAMM</name>
<dbReference type="Proteomes" id="UP000199397">
    <property type="component" value="Unassembled WGS sequence"/>
</dbReference>
<dbReference type="InterPro" id="IPR036298">
    <property type="entry name" value="Chalcone_isomerase_sf"/>
</dbReference>
<dbReference type="Pfam" id="PF16036">
    <property type="entry name" value="Chalcone_3"/>
    <property type="match status" value="1"/>
</dbReference>
<sequence length="180" mass="19499">MRTLLKFWLALLCLLPLVGDAADAFPTQQTFAGQALNLNGKGIRTKAFFNLYTAGLYVQEKSTDAAVILAANQPTAMRLEITSGMITSEKMEAAVREGFKQSSSDPALQPGIEQLITVFKEAIKEGDVYDFVYTPAKVVIIKNGKPSATIAGNDFKQALFGIWLGENPVQASLKKALLGR</sequence>
<keyword evidence="3" id="KW-0413">Isomerase</keyword>
<dbReference type="STRING" id="525918.SAMN05660964_01553"/>
<feature type="chain" id="PRO_5011519035" evidence="1">
    <location>
        <begin position="22"/>
        <end position="180"/>
    </location>
</feature>
<dbReference type="GO" id="GO:0016872">
    <property type="term" value="F:intramolecular lyase activity"/>
    <property type="evidence" value="ECO:0007669"/>
    <property type="project" value="InterPro"/>
</dbReference>
<feature type="domain" description="Chalcone isomerase" evidence="2">
    <location>
        <begin position="24"/>
        <end position="179"/>
    </location>
</feature>
<reference evidence="3 4" key="1">
    <citation type="submission" date="2016-10" db="EMBL/GenBank/DDBJ databases">
        <authorList>
            <person name="de Groot N.N."/>
        </authorList>
    </citation>
    <scope>NUCLEOTIDE SEQUENCE [LARGE SCALE GENOMIC DNA]</scope>
    <source>
        <strain evidence="3 4">DSM 21228</strain>
    </source>
</reference>
<organism evidence="3 4">
    <name type="scientific">Thiothrix caldifontis</name>
    <dbReference type="NCBI Taxonomy" id="525918"/>
    <lineage>
        <taxon>Bacteria</taxon>
        <taxon>Pseudomonadati</taxon>
        <taxon>Pseudomonadota</taxon>
        <taxon>Gammaproteobacteria</taxon>
        <taxon>Thiotrichales</taxon>
        <taxon>Thiotrichaceae</taxon>
        <taxon>Thiothrix</taxon>
    </lineage>
</organism>
<keyword evidence="4" id="KW-1185">Reference proteome</keyword>
<dbReference type="Gene3D" id="3.50.70.10">
    <property type="match status" value="1"/>
</dbReference>
<gene>
    <name evidence="3" type="ORF">SAMN05660964_01553</name>
</gene>
<evidence type="ECO:0000256" key="1">
    <source>
        <dbReference type="SAM" id="SignalP"/>
    </source>
</evidence>
<evidence type="ECO:0000313" key="4">
    <source>
        <dbReference type="Proteomes" id="UP000199397"/>
    </source>
</evidence>
<proteinExistence type="predicted"/>
<protein>
    <submittedName>
        <fullName evidence="3">Chalcone isomerase-like</fullName>
    </submittedName>
</protein>
<evidence type="ECO:0000313" key="3">
    <source>
        <dbReference type="EMBL" id="SEA41727.1"/>
    </source>
</evidence>
<feature type="signal peptide" evidence="1">
    <location>
        <begin position="1"/>
        <end position="21"/>
    </location>
</feature>
<dbReference type="AlphaFoldDB" id="A0A1H4B0Z1"/>